<reference evidence="2" key="1">
    <citation type="submission" date="2021-03" db="EMBL/GenBank/DDBJ databases">
        <title>Draft genome sequence of rust myrtle Austropuccinia psidii MF-1, a brazilian biotype.</title>
        <authorList>
            <person name="Quecine M.C."/>
            <person name="Pachon D.M.R."/>
            <person name="Bonatelli M.L."/>
            <person name="Correr F.H."/>
            <person name="Franceschini L.M."/>
            <person name="Leite T.F."/>
            <person name="Margarido G.R.A."/>
            <person name="Almeida C.A."/>
            <person name="Ferrarezi J.A."/>
            <person name="Labate C.A."/>
        </authorList>
    </citation>
    <scope>NUCLEOTIDE SEQUENCE</scope>
    <source>
        <strain evidence="2">MF-1</strain>
    </source>
</reference>
<keyword evidence="3" id="KW-1185">Reference proteome</keyword>
<gene>
    <name evidence="2" type="ORF">O181_009594</name>
</gene>
<dbReference type="EMBL" id="AVOT02002299">
    <property type="protein sequence ID" value="MBW0469879.1"/>
    <property type="molecule type" value="Genomic_DNA"/>
</dbReference>
<feature type="region of interest" description="Disordered" evidence="1">
    <location>
        <begin position="83"/>
        <end position="111"/>
    </location>
</feature>
<proteinExistence type="predicted"/>
<protein>
    <submittedName>
        <fullName evidence="2">Uncharacterized protein</fullName>
    </submittedName>
</protein>
<comment type="caution">
    <text evidence="2">The sequence shown here is derived from an EMBL/GenBank/DDBJ whole genome shotgun (WGS) entry which is preliminary data.</text>
</comment>
<dbReference type="AlphaFoldDB" id="A0A9Q3BR30"/>
<name>A0A9Q3BR30_9BASI</name>
<feature type="compositionally biased region" description="Acidic residues" evidence="1">
    <location>
        <begin position="88"/>
        <end position="111"/>
    </location>
</feature>
<evidence type="ECO:0000256" key="1">
    <source>
        <dbReference type="SAM" id="MobiDB-lite"/>
    </source>
</evidence>
<evidence type="ECO:0000313" key="3">
    <source>
        <dbReference type="Proteomes" id="UP000765509"/>
    </source>
</evidence>
<accession>A0A9Q3BR30</accession>
<evidence type="ECO:0000313" key="2">
    <source>
        <dbReference type="EMBL" id="MBW0469879.1"/>
    </source>
</evidence>
<dbReference type="OrthoDB" id="444848at2759"/>
<organism evidence="2 3">
    <name type="scientific">Austropuccinia psidii MF-1</name>
    <dbReference type="NCBI Taxonomy" id="1389203"/>
    <lineage>
        <taxon>Eukaryota</taxon>
        <taxon>Fungi</taxon>
        <taxon>Dikarya</taxon>
        <taxon>Basidiomycota</taxon>
        <taxon>Pucciniomycotina</taxon>
        <taxon>Pucciniomycetes</taxon>
        <taxon>Pucciniales</taxon>
        <taxon>Sphaerophragmiaceae</taxon>
        <taxon>Austropuccinia</taxon>
    </lineage>
</organism>
<dbReference type="Proteomes" id="UP000765509">
    <property type="component" value="Unassembled WGS sequence"/>
</dbReference>
<sequence>MAQKLRKTFQPGDLVLVYNKALESQWGLLFNRHWNGPFRAISQVDNGSYELEELYVPKCTREFSASNIKRFYPRGEIVHINSELGNESSEESEVVNSILDEEEIENDAESD</sequence>